<evidence type="ECO:0000313" key="3">
    <source>
        <dbReference type="Proteomes" id="UP000231179"/>
    </source>
</evidence>
<dbReference type="Proteomes" id="UP000231179">
    <property type="component" value="Chromosome"/>
</dbReference>
<dbReference type="GO" id="GO:1901135">
    <property type="term" value="P:carbohydrate derivative metabolic process"/>
    <property type="evidence" value="ECO:0007669"/>
    <property type="project" value="InterPro"/>
</dbReference>
<gene>
    <name evidence="2" type="ORF">SCLAR_v1c05900</name>
</gene>
<keyword evidence="3" id="KW-1185">Reference proteome</keyword>
<dbReference type="EMBL" id="CP024870">
    <property type="protein sequence ID" value="ATX70909.1"/>
    <property type="molecule type" value="Genomic_DNA"/>
</dbReference>
<dbReference type="GO" id="GO:0003677">
    <property type="term" value="F:DNA binding"/>
    <property type="evidence" value="ECO:0007669"/>
    <property type="project" value="InterPro"/>
</dbReference>
<dbReference type="GO" id="GO:0003700">
    <property type="term" value="F:DNA-binding transcription factor activity"/>
    <property type="evidence" value="ECO:0007669"/>
    <property type="project" value="InterPro"/>
</dbReference>
<dbReference type="SUPFAM" id="SSF53697">
    <property type="entry name" value="SIS domain"/>
    <property type="match status" value="1"/>
</dbReference>
<accession>A0A1Y0L0J0</accession>
<reference evidence="2 3" key="1">
    <citation type="submission" date="2017-11" db="EMBL/GenBank/DDBJ databases">
        <title>Complete genome sequence of Spiroplasma clarkii CN-5 (DSM 19994).</title>
        <authorList>
            <person name="Tsai Y.-M."/>
            <person name="Chang A."/>
            <person name="Lo W.-S."/>
            <person name="Kuo C.-H."/>
        </authorList>
    </citation>
    <scope>NUCLEOTIDE SEQUENCE [LARGE SCALE GENOMIC DNA]</scope>
    <source>
        <strain evidence="2 3">CN-5</strain>
    </source>
</reference>
<dbReference type="PROSITE" id="PS51071">
    <property type="entry name" value="HTH_RPIR"/>
    <property type="match status" value="1"/>
</dbReference>
<proteinExistence type="predicted"/>
<dbReference type="InterPro" id="IPR036388">
    <property type="entry name" value="WH-like_DNA-bd_sf"/>
</dbReference>
<dbReference type="Pfam" id="PF01418">
    <property type="entry name" value="HTH_6"/>
    <property type="match status" value="1"/>
</dbReference>
<dbReference type="PANTHER" id="PTHR30514:SF10">
    <property type="entry name" value="MURR_RPIR FAMILY TRANSCRIPTIONAL REGULATOR"/>
    <property type="match status" value="1"/>
</dbReference>
<evidence type="ECO:0000313" key="2">
    <source>
        <dbReference type="EMBL" id="ATX70909.1"/>
    </source>
</evidence>
<dbReference type="PANTHER" id="PTHR30514">
    <property type="entry name" value="GLUCOKINASE"/>
    <property type="match status" value="1"/>
</dbReference>
<dbReference type="InterPro" id="IPR000281">
    <property type="entry name" value="HTH_RpiR"/>
</dbReference>
<organism evidence="2 3">
    <name type="scientific">Spiroplasma clarkii</name>
    <dbReference type="NCBI Taxonomy" id="2139"/>
    <lineage>
        <taxon>Bacteria</taxon>
        <taxon>Bacillati</taxon>
        <taxon>Mycoplasmatota</taxon>
        <taxon>Mollicutes</taxon>
        <taxon>Entomoplasmatales</taxon>
        <taxon>Spiroplasmataceae</taxon>
        <taxon>Spiroplasma</taxon>
    </lineage>
</organism>
<dbReference type="RefSeq" id="WP_157795132.1">
    <property type="nucleotide sequence ID" value="NZ_CP015819.1"/>
</dbReference>
<dbReference type="GO" id="GO:0097367">
    <property type="term" value="F:carbohydrate derivative binding"/>
    <property type="evidence" value="ECO:0007669"/>
    <property type="project" value="InterPro"/>
</dbReference>
<evidence type="ECO:0000259" key="1">
    <source>
        <dbReference type="PROSITE" id="PS51071"/>
    </source>
</evidence>
<sequence>MENLIKKLIKTINEEEVNSIKWTIASFFIDNLDFVAQSQTKEIAKQCHVSPASIIRFCSLLGYSGINELKYIVKNSKANYPARENWDENERNYLEIWTEGFLNLSTNLKNNKQIFQCFEGDRSIYIFAFNVAYFASKNFLQRIRVKNYKVFLEQDISTIDWYIDHIKNDDVIIFVSLSGNNYILQNFAKKAKGKCQTFAVIGDRLGFENDVDNHLLLENKESNFWNLYSIRSQLLQQLWDLLLIQL</sequence>
<dbReference type="Gene3D" id="1.10.10.10">
    <property type="entry name" value="Winged helix-like DNA-binding domain superfamily/Winged helix DNA-binding domain"/>
    <property type="match status" value="1"/>
</dbReference>
<dbReference type="InterPro" id="IPR047640">
    <property type="entry name" value="RpiR-like"/>
</dbReference>
<protein>
    <submittedName>
        <fullName evidence="2">MurR/RpiR family transcriptional regulator</fullName>
    </submittedName>
</protein>
<feature type="domain" description="HTH rpiR-type" evidence="1">
    <location>
        <begin position="4"/>
        <end position="80"/>
    </location>
</feature>
<dbReference type="InterPro" id="IPR009057">
    <property type="entry name" value="Homeodomain-like_sf"/>
</dbReference>
<dbReference type="KEGG" id="scla:SCLARK_00880"/>
<name>A0A1Y0L0J0_9MOLU</name>
<dbReference type="AlphaFoldDB" id="A0A1Y0L0J0"/>
<dbReference type="InterPro" id="IPR046348">
    <property type="entry name" value="SIS_dom_sf"/>
</dbReference>
<dbReference type="SUPFAM" id="SSF46689">
    <property type="entry name" value="Homeodomain-like"/>
    <property type="match status" value="1"/>
</dbReference>
<dbReference type="Gene3D" id="3.40.50.10490">
    <property type="entry name" value="Glucose-6-phosphate isomerase like protein, domain 1"/>
    <property type="match status" value="1"/>
</dbReference>